<reference evidence="1 2" key="1">
    <citation type="journal article" date="2018" name="Sci. Rep.">
        <title>Genomic signatures of local adaptation to the degree of environmental predictability in rotifers.</title>
        <authorList>
            <person name="Franch-Gras L."/>
            <person name="Hahn C."/>
            <person name="Garcia-Roger E.M."/>
            <person name="Carmona M.J."/>
            <person name="Serra M."/>
            <person name="Gomez A."/>
        </authorList>
    </citation>
    <scope>NUCLEOTIDE SEQUENCE [LARGE SCALE GENOMIC DNA]</scope>
    <source>
        <strain evidence="1">HYR1</strain>
    </source>
</reference>
<evidence type="ECO:0000313" key="1">
    <source>
        <dbReference type="EMBL" id="RNA08591.1"/>
    </source>
</evidence>
<organism evidence="1 2">
    <name type="scientific">Brachionus plicatilis</name>
    <name type="common">Marine rotifer</name>
    <name type="synonym">Brachionus muelleri</name>
    <dbReference type="NCBI Taxonomy" id="10195"/>
    <lineage>
        <taxon>Eukaryota</taxon>
        <taxon>Metazoa</taxon>
        <taxon>Spiralia</taxon>
        <taxon>Gnathifera</taxon>
        <taxon>Rotifera</taxon>
        <taxon>Eurotatoria</taxon>
        <taxon>Monogononta</taxon>
        <taxon>Pseudotrocha</taxon>
        <taxon>Ploima</taxon>
        <taxon>Brachionidae</taxon>
        <taxon>Brachionus</taxon>
    </lineage>
</organism>
<protein>
    <submittedName>
        <fullName evidence="1">KRAB-A domain-containing 2-like</fullName>
    </submittedName>
</protein>
<dbReference type="AlphaFoldDB" id="A0A3M7QC71"/>
<dbReference type="Proteomes" id="UP000276133">
    <property type="component" value="Unassembled WGS sequence"/>
</dbReference>
<sequence>MSKAFFHCLELIAASTAFNDSLNKNIQLELFYERPNFYTVTAQSGFSKPTFKFCYNKSNLKESWSSIEKSHDKKDEYVSVGAREAVRLLSICHGQDYLKCNCTGNCATKRCSCKKANLKCSSKCHGKEFKCANCE</sequence>
<dbReference type="EMBL" id="REGN01006693">
    <property type="protein sequence ID" value="RNA08591.1"/>
    <property type="molecule type" value="Genomic_DNA"/>
</dbReference>
<dbReference type="OrthoDB" id="8195485at2759"/>
<gene>
    <name evidence="1" type="ORF">BpHYR1_012031</name>
</gene>
<name>A0A3M7QC71_BRAPC</name>
<proteinExistence type="predicted"/>
<comment type="caution">
    <text evidence="1">The sequence shown here is derived from an EMBL/GenBank/DDBJ whole genome shotgun (WGS) entry which is preliminary data.</text>
</comment>
<evidence type="ECO:0000313" key="2">
    <source>
        <dbReference type="Proteomes" id="UP000276133"/>
    </source>
</evidence>
<keyword evidence="2" id="KW-1185">Reference proteome</keyword>
<accession>A0A3M7QC71</accession>